<dbReference type="PANTHER" id="PTHR24559">
    <property type="entry name" value="TRANSPOSON TY3-I GAG-POL POLYPROTEIN"/>
    <property type="match status" value="1"/>
</dbReference>
<feature type="domain" description="Reverse transcriptase" evidence="1">
    <location>
        <begin position="13"/>
        <end position="66"/>
    </location>
</feature>
<evidence type="ECO:0000313" key="2">
    <source>
        <dbReference type="EMBL" id="SCZ88710.1"/>
    </source>
</evidence>
<keyword evidence="3" id="KW-1185">Reference proteome</keyword>
<dbReference type="Pfam" id="PF00078">
    <property type="entry name" value="RVT_1"/>
    <property type="match status" value="1"/>
</dbReference>
<accession>A0A2X0M3F1</accession>
<dbReference type="PANTHER" id="PTHR24559:SF444">
    <property type="entry name" value="REVERSE TRANSCRIPTASE DOMAIN-CONTAINING PROTEIN"/>
    <property type="match status" value="1"/>
</dbReference>
<sequence length="68" mass="7694">MGTSSYASDSLSTNAPASFQNLINNVLSPYLDTFVRFYLDDILIYSKSQAEHVLHVQKFSTNLKKLSY</sequence>
<name>A0A2X0M3F1_9BASI</name>
<evidence type="ECO:0000313" key="3">
    <source>
        <dbReference type="Proteomes" id="UP000249723"/>
    </source>
</evidence>
<dbReference type="AlphaFoldDB" id="A0A2X0M3F1"/>
<dbReference type="OrthoDB" id="1750432at2759"/>
<dbReference type="InterPro" id="IPR043502">
    <property type="entry name" value="DNA/RNA_pol_sf"/>
</dbReference>
<proteinExistence type="predicted"/>
<dbReference type="Proteomes" id="UP000249723">
    <property type="component" value="Unassembled WGS sequence"/>
</dbReference>
<dbReference type="STRING" id="289078.A0A2X0M3F1"/>
<reference evidence="3" key="1">
    <citation type="submission" date="2016-10" db="EMBL/GenBank/DDBJ databases">
        <authorList>
            <person name="Jeantristanb JTB J.-T."/>
            <person name="Ricardo R."/>
        </authorList>
    </citation>
    <scope>NUCLEOTIDE SEQUENCE [LARGE SCALE GENOMIC DNA]</scope>
</reference>
<dbReference type="Gene3D" id="3.30.70.270">
    <property type="match status" value="1"/>
</dbReference>
<dbReference type="InterPro" id="IPR000477">
    <property type="entry name" value="RT_dom"/>
</dbReference>
<dbReference type="SUPFAM" id="SSF56672">
    <property type="entry name" value="DNA/RNA polymerases"/>
    <property type="match status" value="1"/>
</dbReference>
<evidence type="ECO:0000259" key="1">
    <source>
        <dbReference type="Pfam" id="PF00078"/>
    </source>
</evidence>
<dbReference type="InterPro" id="IPR043128">
    <property type="entry name" value="Rev_trsase/Diguanyl_cyclase"/>
</dbReference>
<protein>
    <submittedName>
        <fullName evidence="2">BZ3500_MvSof-1268-A1-R1_Chr2-1g04586 protein</fullName>
    </submittedName>
</protein>
<gene>
    <name evidence="2" type="ORF">BZ3500_MVSOF-1268-A1-R1_CHR2-1G04586</name>
</gene>
<dbReference type="InterPro" id="IPR053134">
    <property type="entry name" value="RNA-dir_DNA_polymerase"/>
</dbReference>
<dbReference type="EMBL" id="FMWP01000012">
    <property type="protein sequence ID" value="SCZ88710.1"/>
    <property type="molecule type" value="Genomic_DNA"/>
</dbReference>
<organism evidence="2 3">
    <name type="scientific">Microbotryum saponariae</name>
    <dbReference type="NCBI Taxonomy" id="289078"/>
    <lineage>
        <taxon>Eukaryota</taxon>
        <taxon>Fungi</taxon>
        <taxon>Dikarya</taxon>
        <taxon>Basidiomycota</taxon>
        <taxon>Pucciniomycotina</taxon>
        <taxon>Microbotryomycetes</taxon>
        <taxon>Microbotryales</taxon>
        <taxon>Microbotryaceae</taxon>
        <taxon>Microbotryum</taxon>
    </lineage>
</organism>